<evidence type="ECO:0000259" key="7">
    <source>
        <dbReference type="Pfam" id="PF06886"/>
    </source>
</evidence>
<evidence type="ECO:0000256" key="4">
    <source>
        <dbReference type="ARBA" id="ARBA00023212"/>
    </source>
</evidence>
<dbReference type="Pfam" id="PF06886">
    <property type="entry name" value="TPX2"/>
    <property type="match status" value="1"/>
</dbReference>
<dbReference type="EMBL" id="MLYV02000107">
    <property type="protein sequence ID" value="PSS36792.1"/>
    <property type="molecule type" value="Genomic_DNA"/>
</dbReference>
<proteinExistence type="inferred from homology"/>
<sequence length="892" mass="97173">MDISLRHLPDLSSSDGTPDVSDASFQIPVAASSSSELLLADDSVDFLGGVDLTMNTPARPGRTRHRDPLTLGELTPRSRPSTRAATRSSLRTRPAIPSPLKQTVAHDLSTALEDTLSPLKRQDFSFQIPAIGNRRMDLLMADDSGDFFAQDVNASFEGRPFLPKTREPLTLSQLTPGQQITRSPHKPPISLGSTPIDENSDPSNPGHLPVNTSDSEYPRLTPPGLFSEPKTEIQTLVDVGTEDRQHAAGAFLLDPCTESSAEALEDVPENDMGGDTVETEMAEHFAPTPIRPEPFVAPDVPAMAVELRAQQKQKPKPAVIGGGIVKQSKPKLPTSTLTRNQTASTRKLRSQAPTDKSAGKHAVRVCAPNSRARTVRDKSPDAGKESCDMTISDTSGLAAALFAYGEKVITNTTNSLNSDKLKHPDRISRNGGVSTSVPESDLQRAPNKEEIEISKLSTELPSDSDVKGDSDRASAEEECPRLSEASPIETQIVQDAANYTSAINAVDNRPRPSAHIHTRREVPHEAPGIPTHPTVPLSPMRRSFKRSASPVPEEYSAHQVKRKRSEMLPPAVGSSGAPFAHTARSRPVGPSSTRGRKNHLQTSRKQIPIVSSSQSSLSTSESGLEVSRFAVDLPGKDLTRLALATSSSMRDPSIGDLQKRRLNSSHMTTSAALTVGRASTRVASSSTASRSGESNPENPSDAEKGRQVPLLLLDGTRSVGHDQAGGHMYKARNPGLDKLTASLPAAKVTKPIEFHFQSEARLEARRAESSERAHSSTAAKRTRYTPAPIPDFKALHEAQGMKLAAIKEQIVPVLPGEIEFSTEARAHERDRYDEARRAREREAERLMEEKRRLQELEEEKEIKELRRRAVPKAHEIPEWYAHAPKRSHDARR</sequence>
<comment type="similarity">
    <text evidence="2">Belongs to the TPX2 family.</text>
</comment>
<evidence type="ECO:0000256" key="6">
    <source>
        <dbReference type="SAM" id="MobiDB-lite"/>
    </source>
</evidence>
<feature type="compositionally biased region" description="Polar residues" evidence="6">
    <location>
        <begin position="170"/>
        <end position="182"/>
    </location>
</feature>
<reference evidence="8 9" key="1">
    <citation type="submission" date="2018-02" db="EMBL/GenBank/DDBJ databases">
        <title>Genome sequence of the basidiomycete white-rot fungus Phlebia centrifuga.</title>
        <authorList>
            <person name="Granchi Z."/>
            <person name="Peng M."/>
            <person name="de Vries R.P."/>
            <person name="Hilden K."/>
            <person name="Makela M.R."/>
            <person name="Grigoriev I."/>
            <person name="Riley R."/>
        </authorList>
    </citation>
    <scope>NUCLEOTIDE SEQUENCE [LARGE SCALE GENOMIC DNA]</scope>
    <source>
        <strain evidence="8 9">FBCC195</strain>
    </source>
</reference>
<dbReference type="AlphaFoldDB" id="A0A2R6S3E0"/>
<dbReference type="InterPro" id="IPR027329">
    <property type="entry name" value="TPX2_C"/>
</dbReference>
<feature type="compositionally biased region" description="Low complexity" evidence="6">
    <location>
        <begin position="610"/>
        <end position="621"/>
    </location>
</feature>
<feature type="coiled-coil region" evidence="5">
    <location>
        <begin position="829"/>
        <end position="866"/>
    </location>
</feature>
<feature type="region of interest" description="Disordered" evidence="6">
    <location>
        <begin position="763"/>
        <end position="782"/>
    </location>
</feature>
<feature type="compositionally biased region" description="Low complexity" evidence="6">
    <location>
        <begin position="675"/>
        <end position="692"/>
    </location>
</feature>
<evidence type="ECO:0000256" key="1">
    <source>
        <dbReference type="ARBA" id="ARBA00004245"/>
    </source>
</evidence>
<organism evidence="8 9">
    <name type="scientific">Hermanssonia centrifuga</name>
    <dbReference type="NCBI Taxonomy" id="98765"/>
    <lineage>
        <taxon>Eukaryota</taxon>
        <taxon>Fungi</taxon>
        <taxon>Dikarya</taxon>
        <taxon>Basidiomycota</taxon>
        <taxon>Agaricomycotina</taxon>
        <taxon>Agaricomycetes</taxon>
        <taxon>Polyporales</taxon>
        <taxon>Meruliaceae</taxon>
        <taxon>Hermanssonia</taxon>
    </lineage>
</organism>
<feature type="region of interest" description="Disordered" evidence="6">
    <location>
        <begin position="311"/>
        <end position="387"/>
    </location>
</feature>
<keyword evidence="4" id="KW-0206">Cytoskeleton</keyword>
<gene>
    <name evidence="8" type="ORF">PHLCEN_2v1336</name>
</gene>
<feature type="compositionally biased region" description="Basic and acidic residues" evidence="6">
    <location>
        <begin position="464"/>
        <end position="481"/>
    </location>
</feature>
<evidence type="ECO:0000256" key="2">
    <source>
        <dbReference type="ARBA" id="ARBA00005885"/>
    </source>
</evidence>
<evidence type="ECO:0000313" key="8">
    <source>
        <dbReference type="EMBL" id="PSS36792.1"/>
    </source>
</evidence>
<feature type="region of interest" description="Disordered" evidence="6">
    <location>
        <begin position="1"/>
        <end position="20"/>
    </location>
</feature>
<feature type="compositionally biased region" description="Basic and acidic residues" evidence="6">
    <location>
        <begin position="763"/>
        <end position="774"/>
    </location>
</feature>
<feature type="compositionally biased region" description="Basic and acidic residues" evidence="6">
    <location>
        <begin position="419"/>
        <end position="428"/>
    </location>
</feature>
<accession>A0A2R6S3E0</accession>
<name>A0A2R6S3E0_9APHY</name>
<keyword evidence="3" id="KW-0963">Cytoplasm</keyword>
<dbReference type="Proteomes" id="UP000186601">
    <property type="component" value="Unassembled WGS sequence"/>
</dbReference>
<feature type="region of interest" description="Disordered" evidence="6">
    <location>
        <begin position="647"/>
        <end position="705"/>
    </location>
</feature>
<comment type="caution">
    <text evidence="8">The sequence shown here is derived from an EMBL/GenBank/DDBJ whole genome shotgun (WGS) entry which is preliminary data.</text>
</comment>
<feature type="compositionally biased region" description="Polar residues" evidence="6">
    <location>
        <begin position="191"/>
        <end position="203"/>
    </location>
</feature>
<feature type="region of interest" description="Disordered" evidence="6">
    <location>
        <begin position="159"/>
        <end position="227"/>
    </location>
</feature>
<evidence type="ECO:0000313" key="9">
    <source>
        <dbReference type="Proteomes" id="UP000186601"/>
    </source>
</evidence>
<feature type="compositionally biased region" description="Basic and acidic residues" evidence="6">
    <location>
        <begin position="374"/>
        <end position="387"/>
    </location>
</feature>
<keyword evidence="9" id="KW-1185">Reference proteome</keyword>
<feature type="region of interest" description="Disordered" evidence="6">
    <location>
        <begin position="524"/>
        <end position="621"/>
    </location>
</feature>
<keyword evidence="5" id="KW-0175">Coiled coil</keyword>
<feature type="compositionally biased region" description="Polar residues" evidence="6">
    <location>
        <begin position="333"/>
        <end position="345"/>
    </location>
</feature>
<feature type="region of interest" description="Disordered" evidence="6">
    <location>
        <begin position="53"/>
        <end position="96"/>
    </location>
</feature>
<evidence type="ECO:0000256" key="5">
    <source>
        <dbReference type="SAM" id="Coils"/>
    </source>
</evidence>
<dbReference type="STRING" id="98765.A0A2R6S3E0"/>
<feature type="region of interest" description="Disordered" evidence="6">
    <location>
        <begin position="415"/>
        <end position="482"/>
    </location>
</feature>
<feature type="compositionally biased region" description="Low complexity" evidence="6">
    <location>
        <begin position="75"/>
        <end position="95"/>
    </location>
</feature>
<comment type="subcellular location">
    <subcellularLocation>
        <location evidence="1">Cytoplasm</location>
        <location evidence="1">Cytoskeleton</location>
    </subcellularLocation>
</comment>
<evidence type="ECO:0000256" key="3">
    <source>
        <dbReference type="ARBA" id="ARBA00022490"/>
    </source>
</evidence>
<dbReference type="GO" id="GO:0005856">
    <property type="term" value="C:cytoskeleton"/>
    <property type="evidence" value="ECO:0007669"/>
    <property type="project" value="UniProtKB-SubCell"/>
</dbReference>
<dbReference type="OrthoDB" id="3242303at2759"/>
<protein>
    <recommendedName>
        <fullName evidence="7">TPX2 C-terminal domain-containing protein</fullName>
    </recommendedName>
</protein>
<feature type="domain" description="TPX2 C-terminal" evidence="7">
    <location>
        <begin position="819"/>
        <end position="888"/>
    </location>
</feature>